<gene>
    <name evidence="2" type="ORF">BpHYR1_041443</name>
</gene>
<dbReference type="Pfam" id="PF21049">
    <property type="entry name" value="CFA69_ARM_rpt"/>
    <property type="match status" value="1"/>
</dbReference>
<dbReference type="SMART" id="SM00185">
    <property type="entry name" value="ARM"/>
    <property type="match status" value="3"/>
</dbReference>
<keyword evidence="2" id="KW-0969">Cilium</keyword>
<dbReference type="InterPro" id="IPR000225">
    <property type="entry name" value="Armadillo"/>
</dbReference>
<name>A0A3M7SWJ4_BRAPC</name>
<keyword evidence="2" id="KW-0282">Flagellum</keyword>
<dbReference type="Gene3D" id="1.25.10.10">
    <property type="entry name" value="Leucine-rich Repeat Variant"/>
    <property type="match status" value="2"/>
</dbReference>
<dbReference type="GO" id="GO:0097225">
    <property type="term" value="C:sperm midpiece"/>
    <property type="evidence" value="ECO:0007669"/>
    <property type="project" value="TreeGrafter"/>
</dbReference>
<dbReference type="InterPro" id="IPR011989">
    <property type="entry name" value="ARM-like"/>
</dbReference>
<dbReference type="Proteomes" id="UP000276133">
    <property type="component" value="Unassembled WGS sequence"/>
</dbReference>
<proteinExistence type="predicted"/>
<dbReference type="PANTHER" id="PTHR14716:SF0">
    <property type="entry name" value="CILIA- AND FLAGELLA-ASSOCIATED PROTEIN 69"/>
    <property type="match status" value="1"/>
</dbReference>
<dbReference type="GO" id="GO:0097730">
    <property type="term" value="C:non-motile cilium"/>
    <property type="evidence" value="ECO:0007669"/>
    <property type="project" value="TreeGrafter"/>
</dbReference>
<dbReference type="EMBL" id="REGN01000664">
    <property type="protein sequence ID" value="RNA40201.1"/>
    <property type="molecule type" value="Genomic_DNA"/>
</dbReference>
<dbReference type="SUPFAM" id="SSF48371">
    <property type="entry name" value="ARM repeat"/>
    <property type="match status" value="2"/>
</dbReference>
<dbReference type="STRING" id="10195.A0A3M7SWJ4"/>
<reference evidence="2 3" key="1">
    <citation type="journal article" date="2018" name="Sci. Rep.">
        <title>Genomic signatures of local adaptation to the degree of environmental predictability in rotifers.</title>
        <authorList>
            <person name="Franch-Gras L."/>
            <person name="Hahn C."/>
            <person name="Garcia-Roger E.M."/>
            <person name="Carmona M.J."/>
            <person name="Serra M."/>
            <person name="Gomez A."/>
        </authorList>
    </citation>
    <scope>NUCLEOTIDE SEQUENCE [LARGE SCALE GENOMIC DNA]</scope>
    <source>
        <strain evidence="2">HYR1</strain>
    </source>
</reference>
<dbReference type="OrthoDB" id="191673at2759"/>
<protein>
    <submittedName>
        <fullName evidence="2">Cilia-and flagella-associated 69</fullName>
    </submittedName>
</protein>
<evidence type="ECO:0000313" key="2">
    <source>
        <dbReference type="EMBL" id="RNA40201.1"/>
    </source>
</evidence>
<comment type="caution">
    <text evidence="2">The sequence shown here is derived from an EMBL/GenBank/DDBJ whole genome shotgun (WGS) entry which is preliminary data.</text>
</comment>
<evidence type="ECO:0000259" key="1">
    <source>
        <dbReference type="Pfam" id="PF21049"/>
    </source>
</evidence>
<organism evidence="2 3">
    <name type="scientific">Brachionus plicatilis</name>
    <name type="common">Marine rotifer</name>
    <name type="synonym">Brachionus muelleri</name>
    <dbReference type="NCBI Taxonomy" id="10195"/>
    <lineage>
        <taxon>Eukaryota</taxon>
        <taxon>Metazoa</taxon>
        <taxon>Spiralia</taxon>
        <taxon>Gnathifera</taxon>
        <taxon>Rotifera</taxon>
        <taxon>Eurotatoria</taxon>
        <taxon>Monogononta</taxon>
        <taxon>Pseudotrocha</taxon>
        <taxon>Ploima</taxon>
        <taxon>Brachionidae</taxon>
        <taxon>Brachionus</taxon>
    </lineage>
</organism>
<dbReference type="InterPro" id="IPR048733">
    <property type="entry name" value="CFA69_ARM_dom"/>
</dbReference>
<dbReference type="PANTHER" id="PTHR14716">
    <property type="entry name" value="CILIA- AND FLAGELLA-ASSOCIATED PROTEIN 69"/>
    <property type="match status" value="1"/>
</dbReference>
<keyword evidence="3" id="KW-1185">Reference proteome</keyword>
<dbReference type="GO" id="GO:1902093">
    <property type="term" value="P:positive regulation of flagellated sperm motility"/>
    <property type="evidence" value="ECO:0007669"/>
    <property type="project" value="TreeGrafter"/>
</dbReference>
<accession>A0A3M7SWJ4</accession>
<feature type="domain" description="Cilia- and flagella-associated protein 69 ARM repeats" evidence="1">
    <location>
        <begin position="41"/>
        <end position="757"/>
    </location>
</feature>
<sequence>QTEQTSLPRIKLPNEKIPIVKHILKDEDFVSTEEGDKLIPFDLERVIKLFVDPHSANLTERHIHAIQKICKIYKLGFIVRDVVKIVKIINILADKVETDSTYIPCICSLLKIFQFPFVKEKSSDELVYETVLSECIANIGYLFRTPNRSVREEICNCVYNLITFENLPKVYADLQRSSKNFIQKIIKKSDLAETLVKSLALMEDDTELRLRMIKILQKLSKDEDNCMRMLNADCANRLVLKMNQSSDEILFRSVDILWNLLENGDKVVVADQLNSLVAINQLRDAFLRQLLQGYSNYDRQLRNDILIISIQLSQIMPQLPFIESGFAKELLLFATYPEIKSHNPLTKSLKLSTCYEDFELKKLFFNFALTISRNPMSYQLLSESGILLALLSFIKPIENNRDIRDWTISQFEELQLHAMSGLCIVIPILMGDYFSCHGSNRLLTFLEWCSKNFDDYSGYGNSFHAKGGRGTKKAQLKYCLRVIRSIVTTSNEQAIQDLADQDALSILSNCIKQYSSSDTSNDQIDVEIQADTLFILTCICENDIHRKELFGNDGVDILIELLKKNPQTIWNGLGYQRLIIGAVDCIWETVVGCIINEDYFIQKEGVFYLLDILEVSPKSMQNLILGCLLDLSDNPKTLNHLLQWEGKDNIKIAHYLCELWRDEERDNGVERDENGIILNTLKPLAPIDNEDVQVSLPSYLPSKSIVEVSENMRAKIYGLFCKLGFNDLSGITNQDQLTLCIIENYLDFKLSEVFKEINVELQLDGVQPIPPDQEALDTILRAADDRVINVNMNQKLLANTFKQQEFMQEKEFYYEIKNNFSYKEKKIQEWRDYVSRVSKYQLLMASKEKQMTAIDDSRPPERDPQPYETLHNLEIPNLAVTAFAGPFIAIDSTPAAITGGRLKKILYNQ</sequence>
<evidence type="ECO:0000313" key="3">
    <source>
        <dbReference type="Proteomes" id="UP000276133"/>
    </source>
</evidence>
<dbReference type="InterPro" id="IPR048732">
    <property type="entry name" value="CFA69"/>
</dbReference>
<dbReference type="InterPro" id="IPR016024">
    <property type="entry name" value="ARM-type_fold"/>
</dbReference>
<dbReference type="AlphaFoldDB" id="A0A3M7SWJ4"/>
<feature type="non-terminal residue" evidence="2">
    <location>
        <position position="1"/>
    </location>
</feature>
<keyword evidence="2" id="KW-0966">Cell projection</keyword>